<dbReference type="Gene3D" id="1.10.10.2910">
    <property type="match status" value="1"/>
</dbReference>
<dbReference type="PANTHER" id="PTHR43236:SF1">
    <property type="entry name" value="BLL7220 PROTEIN"/>
    <property type="match status" value="1"/>
</dbReference>
<evidence type="ECO:0000259" key="1">
    <source>
        <dbReference type="Pfam" id="PF06114"/>
    </source>
</evidence>
<sequence>MTPEEIIDLAKDFRQCYNTNDAIEVANSIGINVIMRKQNTDDFKAHIVKFDKYTPFICVNENFSPVSRNVLCAHELGHAILHEDTVYNQFDTSTDMIKQKQEYEANLFAVAFLCDEDEFNMPFSQMNNYVLKRILDENIYV</sequence>
<keyword evidence="3" id="KW-1185">Reference proteome</keyword>
<dbReference type="PANTHER" id="PTHR43236">
    <property type="entry name" value="ANTITOXIN HIGA1"/>
    <property type="match status" value="1"/>
</dbReference>
<dbReference type="RefSeq" id="WP_005602290.1">
    <property type="nucleotide sequence ID" value="NZ_GG663522.1"/>
</dbReference>
<name>D4RYW5_9FIRM</name>
<accession>D4RYW5</accession>
<dbReference type="EMBL" id="ABWN01000024">
    <property type="protein sequence ID" value="EFF68814.1"/>
    <property type="molecule type" value="Genomic_DNA"/>
</dbReference>
<evidence type="ECO:0000313" key="2">
    <source>
        <dbReference type="EMBL" id="EFF68814.1"/>
    </source>
</evidence>
<dbReference type="GeneID" id="98918902"/>
<comment type="caution">
    <text evidence="2">The sequence shown here is derived from an EMBL/GenBank/DDBJ whole genome shotgun (WGS) entry which is preliminary data.</text>
</comment>
<dbReference type="InterPro" id="IPR052345">
    <property type="entry name" value="Rad_response_metalloprotease"/>
</dbReference>
<dbReference type="InterPro" id="IPR010359">
    <property type="entry name" value="IrrE_HExxH"/>
</dbReference>
<dbReference type="eggNOG" id="COG2856">
    <property type="taxonomic scope" value="Bacteria"/>
</dbReference>
<gene>
    <name evidence="2" type="ORF">BUTYVIB_01029</name>
</gene>
<reference evidence="2 3" key="1">
    <citation type="submission" date="2010-02" db="EMBL/GenBank/DDBJ databases">
        <authorList>
            <person name="Weinstock G."/>
            <person name="Sodergren E."/>
            <person name="Clifton S."/>
            <person name="Fulton L."/>
            <person name="Fulton B."/>
            <person name="Courtney L."/>
            <person name="Fronick C."/>
            <person name="Harrison M."/>
            <person name="Strong C."/>
            <person name="Farmer C."/>
            <person name="Delahaunty K."/>
            <person name="Markovic C."/>
            <person name="Hall O."/>
            <person name="Minx P."/>
            <person name="Tomlinson C."/>
            <person name="Mitreva M."/>
            <person name="Nelson J."/>
            <person name="Hou S."/>
            <person name="Wollam A."/>
            <person name="Pepin K.H."/>
            <person name="Johnson M."/>
            <person name="Bhonagiri V."/>
            <person name="Zhang X."/>
            <person name="Suruliraj S."/>
            <person name="Warren W."/>
            <person name="Chinwalla A."/>
            <person name="Mardis E.R."/>
            <person name="Wilson R.K."/>
        </authorList>
    </citation>
    <scope>NUCLEOTIDE SEQUENCE [LARGE SCALE GENOMIC DNA]</scope>
    <source>
        <strain evidence="2 3">DSM 2876</strain>
    </source>
</reference>
<dbReference type="HOGENOM" id="CLU_122894_2_0_9"/>
<feature type="domain" description="IrrE N-terminal-like" evidence="1">
    <location>
        <begin position="28"/>
        <end position="129"/>
    </location>
</feature>
<dbReference type="AlphaFoldDB" id="D4RYW5"/>
<dbReference type="Proteomes" id="UP000006238">
    <property type="component" value="Unassembled WGS sequence"/>
</dbReference>
<evidence type="ECO:0000313" key="3">
    <source>
        <dbReference type="Proteomes" id="UP000006238"/>
    </source>
</evidence>
<proteinExistence type="predicted"/>
<dbReference type="Pfam" id="PF06114">
    <property type="entry name" value="Peptidase_M78"/>
    <property type="match status" value="1"/>
</dbReference>
<protein>
    <submittedName>
        <fullName evidence="2">Putative toxin-antitoxin system, toxin component</fullName>
    </submittedName>
</protein>
<organism evidence="2 3">
    <name type="scientific">Eshraghiella crossota DSM 2876</name>
    <dbReference type="NCBI Taxonomy" id="511680"/>
    <lineage>
        <taxon>Bacteria</taxon>
        <taxon>Bacillati</taxon>
        <taxon>Bacillota</taxon>
        <taxon>Clostridia</taxon>
        <taxon>Lachnospirales</taxon>
        <taxon>Lachnospiraceae</taxon>
        <taxon>Eshraghiella</taxon>
    </lineage>
</organism>